<dbReference type="AlphaFoldDB" id="A0AAV2CM00"/>
<accession>A0AAV2CM00</accession>
<reference evidence="1 2" key="1">
    <citation type="submission" date="2024-04" db="EMBL/GenBank/DDBJ databases">
        <authorList>
            <person name="Fracassetti M."/>
        </authorList>
    </citation>
    <scope>NUCLEOTIDE SEQUENCE [LARGE SCALE GENOMIC DNA]</scope>
</reference>
<protein>
    <submittedName>
        <fullName evidence="1">Uncharacterized protein</fullName>
    </submittedName>
</protein>
<sequence>METNYVYASVDIEKIGPSPRRCLRRHPPSQSSLSSWTHLKFTFSYQVHHLLVHQPEVGTPTLLRRSSDPAVSRSLWLGTTGAFSKRPHALYEDIASVWCSLGIDERFHHQLFEKLVAEVRDAADCVSPKLMFLPLRVAVVRDHLVLLDDGDPIADVGEEEEVESVCSVDFTPE</sequence>
<organism evidence="1 2">
    <name type="scientific">Linum trigynum</name>
    <dbReference type="NCBI Taxonomy" id="586398"/>
    <lineage>
        <taxon>Eukaryota</taxon>
        <taxon>Viridiplantae</taxon>
        <taxon>Streptophyta</taxon>
        <taxon>Embryophyta</taxon>
        <taxon>Tracheophyta</taxon>
        <taxon>Spermatophyta</taxon>
        <taxon>Magnoliopsida</taxon>
        <taxon>eudicotyledons</taxon>
        <taxon>Gunneridae</taxon>
        <taxon>Pentapetalae</taxon>
        <taxon>rosids</taxon>
        <taxon>fabids</taxon>
        <taxon>Malpighiales</taxon>
        <taxon>Linaceae</taxon>
        <taxon>Linum</taxon>
    </lineage>
</organism>
<dbReference type="Proteomes" id="UP001497516">
    <property type="component" value="Chromosome 1"/>
</dbReference>
<dbReference type="EMBL" id="OZ034813">
    <property type="protein sequence ID" value="CAL1357393.1"/>
    <property type="molecule type" value="Genomic_DNA"/>
</dbReference>
<name>A0AAV2CM00_9ROSI</name>
<evidence type="ECO:0000313" key="2">
    <source>
        <dbReference type="Proteomes" id="UP001497516"/>
    </source>
</evidence>
<keyword evidence="2" id="KW-1185">Reference proteome</keyword>
<gene>
    <name evidence="1" type="ORF">LTRI10_LOCUS5027</name>
</gene>
<evidence type="ECO:0000313" key="1">
    <source>
        <dbReference type="EMBL" id="CAL1357393.1"/>
    </source>
</evidence>
<proteinExistence type="predicted"/>